<feature type="chain" id="PRO_5008705031" evidence="2">
    <location>
        <begin position="29"/>
        <end position="765"/>
    </location>
</feature>
<dbReference type="SMART" id="SM00089">
    <property type="entry name" value="PKD"/>
    <property type="match status" value="1"/>
</dbReference>
<dbReference type="Gene3D" id="2.80.10.50">
    <property type="match status" value="2"/>
</dbReference>
<dbReference type="GO" id="GO:0051015">
    <property type="term" value="F:actin filament binding"/>
    <property type="evidence" value="ECO:0007669"/>
    <property type="project" value="InterPro"/>
</dbReference>
<dbReference type="InterPro" id="IPR011050">
    <property type="entry name" value="Pectin_lyase_fold/virulence"/>
</dbReference>
<dbReference type="Pfam" id="PF13229">
    <property type="entry name" value="Beta_helix"/>
    <property type="match status" value="1"/>
</dbReference>
<dbReference type="SUPFAM" id="SSF49299">
    <property type="entry name" value="PKD domain"/>
    <property type="match status" value="1"/>
</dbReference>
<dbReference type="InterPro" id="IPR039448">
    <property type="entry name" value="Beta_helix"/>
</dbReference>
<dbReference type="InterPro" id="IPR000601">
    <property type="entry name" value="PKD_dom"/>
</dbReference>
<dbReference type="Gene3D" id="2.160.20.10">
    <property type="entry name" value="Single-stranded right-handed beta-helix, Pectin lyase-like"/>
    <property type="match status" value="1"/>
</dbReference>
<dbReference type="InterPro" id="IPR006626">
    <property type="entry name" value="PbH1"/>
</dbReference>
<sequence>MHRPLLAGLTTTVLTGASLLALAAPSQAADTTTIYVRQTAAACSDTGPGTLATPFCSINPAVARVEPGQTVDVSQGTYPERVTVGRSGTPEQPITIVASGTATINGPTAGVVVHGQHDIVLQNIRVAKTADGPALDLADASGLTVQGGSFLPADTATAPIVRLAAVSRTTLTQIVVKGAVPTSGISMDAATTGVVVSSATVGGTYKVAEPNVGIRIDGPGNTILNSTVGAFTGAGIAIGPAAADTVVANTQVQSGAGLGIHVRGAARTAITNNYVRDHCGDGIRVDGDATGVSVQNNIMTSNGITTRSYCDPADPPGVEIGLFDAAASSTVVDYNNTYHFSSPSDTAYSWNGTRMSLQAFRLASGQAAHDLDTSYATEAEDSANSAAPGFQATDRAGNARADNPNRPNTGAGPMPWADRGVTEYLGAPRAWVETKLDLGTRTVTADASLSLPGYRPISRYVFDFGDGTVVTSDKPVVSHAYATTGDYTVSVTVSGSDNRTGTAAQGISVLRRTGTIGLLALVNLRYTSATAGRVLTADKATLAGDGQFDLADAGNGRVAVLSRSVGRYLVNSGAILPNSPVVTDEQTFDLVTNADGTISLRWSGRAYVGVNGSAQLVATATAIGTREKFYRVNPADANRTLKAGANGQFVSAESAGAKPLVANRATAGVWERFDVLDLGNGKVALLAQANGKVVCADGTGTKPLIANRTSAGAWETFVLVRNADGTVSLKATINNHYVSAESAGAKPLIANRTAIGPWEKFTVGG</sequence>
<proteinExistence type="predicted"/>
<dbReference type="PANTHER" id="PTHR10551:SF9">
    <property type="entry name" value="FASCIN-2"/>
    <property type="match status" value="1"/>
</dbReference>
<accession>A0A1C4UPU8</accession>
<dbReference type="AlphaFoldDB" id="A0A1C4UPU8"/>
<reference evidence="5" key="1">
    <citation type="submission" date="2016-06" db="EMBL/GenBank/DDBJ databases">
        <authorList>
            <person name="Varghese N."/>
        </authorList>
    </citation>
    <scope>NUCLEOTIDE SEQUENCE [LARGE SCALE GENOMIC DNA]</scope>
    <source>
        <strain evidence="5">DSM 45555</strain>
    </source>
</reference>
<dbReference type="RefSeq" id="WP_167361471.1">
    <property type="nucleotide sequence ID" value="NZ_FMCV01000002.1"/>
</dbReference>
<dbReference type="GO" id="GO:0005737">
    <property type="term" value="C:cytoplasm"/>
    <property type="evidence" value="ECO:0007669"/>
    <property type="project" value="TreeGrafter"/>
</dbReference>
<evidence type="ECO:0000313" key="5">
    <source>
        <dbReference type="Proteomes" id="UP000198551"/>
    </source>
</evidence>
<evidence type="ECO:0000256" key="1">
    <source>
        <dbReference type="SAM" id="MobiDB-lite"/>
    </source>
</evidence>
<dbReference type="SUPFAM" id="SSF51126">
    <property type="entry name" value="Pectin lyase-like"/>
    <property type="match status" value="1"/>
</dbReference>
<dbReference type="InterPro" id="IPR013783">
    <property type="entry name" value="Ig-like_fold"/>
</dbReference>
<name>A0A1C4UPU8_9ACTN</name>
<dbReference type="InterPro" id="IPR008999">
    <property type="entry name" value="Actin-crosslinking"/>
</dbReference>
<dbReference type="CDD" id="cd00146">
    <property type="entry name" value="PKD"/>
    <property type="match status" value="1"/>
</dbReference>
<dbReference type="GO" id="GO:0007163">
    <property type="term" value="P:establishment or maintenance of cell polarity"/>
    <property type="evidence" value="ECO:0007669"/>
    <property type="project" value="TreeGrafter"/>
</dbReference>
<dbReference type="CDD" id="cd00257">
    <property type="entry name" value="beta-trefoil_FSCN-like"/>
    <property type="match status" value="2"/>
</dbReference>
<dbReference type="Proteomes" id="UP000198551">
    <property type="component" value="Unassembled WGS sequence"/>
</dbReference>
<feature type="signal peptide" evidence="2">
    <location>
        <begin position="1"/>
        <end position="28"/>
    </location>
</feature>
<gene>
    <name evidence="4" type="ORF">GA0070215_10272</name>
</gene>
<keyword evidence="5" id="KW-1185">Reference proteome</keyword>
<feature type="domain" description="PKD" evidence="3">
    <location>
        <begin position="456"/>
        <end position="516"/>
    </location>
</feature>
<dbReference type="SUPFAM" id="SSF50405">
    <property type="entry name" value="Actin-crosslinking proteins"/>
    <property type="match status" value="2"/>
</dbReference>
<feature type="region of interest" description="Disordered" evidence="1">
    <location>
        <begin position="376"/>
        <end position="417"/>
    </location>
</feature>
<dbReference type="SMART" id="SM00710">
    <property type="entry name" value="PbH1"/>
    <property type="match status" value="5"/>
</dbReference>
<dbReference type="Gene3D" id="2.60.40.10">
    <property type="entry name" value="Immunoglobulins"/>
    <property type="match status" value="1"/>
</dbReference>
<dbReference type="InterPro" id="IPR012334">
    <property type="entry name" value="Pectin_lyas_fold"/>
</dbReference>
<dbReference type="GO" id="GO:0015629">
    <property type="term" value="C:actin cytoskeleton"/>
    <property type="evidence" value="ECO:0007669"/>
    <property type="project" value="TreeGrafter"/>
</dbReference>
<dbReference type="GO" id="GO:0005975">
    <property type="term" value="P:carbohydrate metabolic process"/>
    <property type="evidence" value="ECO:0007669"/>
    <property type="project" value="UniProtKB-ARBA"/>
</dbReference>
<dbReference type="PROSITE" id="PS50093">
    <property type="entry name" value="PKD"/>
    <property type="match status" value="1"/>
</dbReference>
<evidence type="ECO:0000313" key="4">
    <source>
        <dbReference type="EMBL" id="SCE73662.1"/>
    </source>
</evidence>
<dbReference type="InterPro" id="IPR035986">
    <property type="entry name" value="PKD_dom_sf"/>
</dbReference>
<evidence type="ECO:0000259" key="3">
    <source>
        <dbReference type="PROSITE" id="PS50093"/>
    </source>
</evidence>
<evidence type="ECO:0000256" key="2">
    <source>
        <dbReference type="SAM" id="SignalP"/>
    </source>
</evidence>
<dbReference type="EMBL" id="FMCV01000002">
    <property type="protein sequence ID" value="SCE73662.1"/>
    <property type="molecule type" value="Genomic_DNA"/>
</dbReference>
<keyword evidence="2" id="KW-0732">Signal</keyword>
<dbReference type="GO" id="GO:0051017">
    <property type="term" value="P:actin filament bundle assembly"/>
    <property type="evidence" value="ECO:0007669"/>
    <property type="project" value="TreeGrafter"/>
</dbReference>
<dbReference type="PANTHER" id="PTHR10551">
    <property type="entry name" value="FASCIN"/>
    <property type="match status" value="1"/>
</dbReference>
<dbReference type="InterPro" id="IPR010431">
    <property type="entry name" value="Fascin"/>
</dbReference>
<protein>
    <submittedName>
        <fullName evidence="4">PKD domain-containing protein</fullName>
    </submittedName>
</protein>
<dbReference type="InterPro" id="IPR022409">
    <property type="entry name" value="PKD/Chitinase_dom"/>
</dbReference>
<organism evidence="4 5">
    <name type="scientific">Micromonospora marina</name>
    <dbReference type="NCBI Taxonomy" id="307120"/>
    <lineage>
        <taxon>Bacteria</taxon>
        <taxon>Bacillati</taxon>
        <taxon>Actinomycetota</taxon>
        <taxon>Actinomycetes</taxon>
        <taxon>Micromonosporales</taxon>
        <taxon>Micromonosporaceae</taxon>
        <taxon>Micromonospora</taxon>
    </lineage>
</organism>
<dbReference type="Pfam" id="PF18911">
    <property type="entry name" value="PKD_4"/>
    <property type="match status" value="1"/>
</dbReference>
<dbReference type="GO" id="GO:0016477">
    <property type="term" value="P:cell migration"/>
    <property type="evidence" value="ECO:0007669"/>
    <property type="project" value="TreeGrafter"/>
</dbReference>